<organism evidence="3 4">
    <name type="scientific">Papaver nudicaule</name>
    <name type="common">Iceland poppy</name>
    <dbReference type="NCBI Taxonomy" id="74823"/>
    <lineage>
        <taxon>Eukaryota</taxon>
        <taxon>Viridiplantae</taxon>
        <taxon>Streptophyta</taxon>
        <taxon>Embryophyta</taxon>
        <taxon>Tracheophyta</taxon>
        <taxon>Spermatophyta</taxon>
        <taxon>Magnoliopsida</taxon>
        <taxon>Ranunculales</taxon>
        <taxon>Papaveraceae</taxon>
        <taxon>Papaveroideae</taxon>
        <taxon>Papaver</taxon>
    </lineage>
</organism>
<dbReference type="EMBL" id="JAJJMA010102351">
    <property type="protein sequence ID" value="MCL7030487.1"/>
    <property type="molecule type" value="Genomic_DNA"/>
</dbReference>
<feature type="compositionally biased region" description="Basic residues" evidence="1">
    <location>
        <begin position="15"/>
        <end position="30"/>
    </location>
</feature>
<evidence type="ECO:0000313" key="4">
    <source>
        <dbReference type="Proteomes" id="UP001177140"/>
    </source>
</evidence>
<keyword evidence="4" id="KW-1185">Reference proteome</keyword>
<gene>
    <name evidence="3" type="ORF">MKW94_016814</name>
</gene>
<dbReference type="Pfam" id="PF07059">
    <property type="entry name" value="EDR2_C"/>
    <property type="match status" value="1"/>
</dbReference>
<name>A0AA41S0K8_PAPNU</name>
<evidence type="ECO:0000313" key="3">
    <source>
        <dbReference type="EMBL" id="MCL7030487.1"/>
    </source>
</evidence>
<dbReference type="AlphaFoldDB" id="A0AA41S0K8"/>
<dbReference type="PANTHER" id="PTHR31558">
    <property type="entry name" value="CW14 PROTEIN"/>
    <property type="match status" value="1"/>
</dbReference>
<dbReference type="Proteomes" id="UP001177140">
    <property type="component" value="Unassembled WGS sequence"/>
</dbReference>
<evidence type="ECO:0000256" key="1">
    <source>
        <dbReference type="SAM" id="MobiDB-lite"/>
    </source>
</evidence>
<evidence type="ECO:0000259" key="2">
    <source>
        <dbReference type="Pfam" id="PF07059"/>
    </source>
</evidence>
<sequence>MGGCVSTHSRQLDSRRRHGVRPKLKKRRGRISSTANTPRKPISNTGNLGDFANCDVVHVDFQTGARKSEVSNLTIHLTQLQWHHSQTDGEVCQDEAWFDSASILDSDSDEDFISVHGDCFPSVGNCIGNISSSQVRPYETQRILDTRCTYGEYYESHYLKIDGSKTEKFTKDGLSETDGFVVTTKGYEFSCLAKTEDVCGKEVKRDSVDKNQENAPKALLRRLIPSVSFNDKNLHQPNTTPLSQKMKSAVLRLSFKRKSCSEPEENVDGSEKRFLYRPRAGLTIPCSTGEKPLSGSWSPLAPSIFKLRGANYFKDKKKSPAPSYSPYTPIGIDLFVCPRKIHHIAQHLELPSVNTHEKVPSLLIVNIQLPTYAAAMFLGDSDGEGMSLVLYFKVSEKFDEEISPHFQESIMRLVEDETEKVKGFAKDCTVPYRERLKIMAGVVNPDELNLNSTERKLVQAYNEKPVLSRPQHNFYRGSNYFEIDLDIHRFSYISRKGLDSFRDRLKNGILDLGLTIQAQKPEELPEKVLCCVRLNKIDFVNHGQIPTIMTLNDD</sequence>
<feature type="compositionally biased region" description="Polar residues" evidence="1">
    <location>
        <begin position="31"/>
        <end position="44"/>
    </location>
</feature>
<dbReference type="InterPro" id="IPR009769">
    <property type="entry name" value="EDR2_C"/>
</dbReference>
<protein>
    <recommendedName>
        <fullName evidence="2">Protein ENHANCED DISEASE RESISTANCE 2 C-terminal domain-containing protein</fullName>
    </recommendedName>
</protein>
<feature type="domain" description="Protein ENHANCED DISEASE RESISTANCE 2 C-terminal" evidence="2">
    <location>
        <begin position="297"/>
        <end position="538"/>
    </location>
</feature>
<proteinExistence type="predicted"/>
<feature type="region of interest" description="Disordered" evidence="1">
    <location>
        <begin position="1"/>
        <end position="44"/>
    </location>
</feature>
<reference evidence="3" key="1">
    <citation type="submission" date="2022-03" db="EMBL/GenBank/DDBJ databases">
        <title>A functionally conserved STORR gene fusion in Papaver species that diverged 16.8 million years ago.</title>
        <authorList>
            <person name="Catania T."/>
        </authorList>
    </citation>
    <scope>NUCLEOTIDE SEQUENCE</scope>
    <source>
        <strain evidence="3">S-191538</strain>
    </source>
</reference>
<dbReference type="PANTHER" id="PTHR31558:SF40">
    <property type="entry name" value="EXPRESSED PROTEIN"/>
    <property type="match status" value="1"/>
</dbReference>
<comment type="caution">
    <text evidence="3">The sequence shown here is derived from an EMBL/GenBank/DDBJ whole genome shotgun (WGS) entry which is preliminary data.</text>
</comment>
<accession>A0AA41S0K8</accession>